<accession>A0A0W0EXB0</accession>
<dbReference type="GO" id="GO:0020037">
    <property type="term" value="F:heme binding"/>
    <property type="evidence" value="ECO:0007669"/>
    <property type="project" value="InterPro"/>
</dbReference>
<evidence type="ECO:0000256" key="7">
    <source>
        <dbReference type="RuleBase" id="RU000461"/>
    </source>
</evidence>
<dbReference type="AlphaFoldDB" id="A0A0W0EXB0"/>
<evidence type="ECO:0000256" key="6">
    <source>
        <dbReference type="PIRSR" id="PIRSR602401-1"/>
    </source>
</evidence>
<keyword evidence="7" id="KW-0503">Monooxygenase</keyword>
<protein>
    <recommendedName>
        <fullName evidence="10">Cytochrome P450</fullName>
    </recommendedName>
</protein>
<dbReference type="GO" id="GO:0005506">
    <property type="term" value="F:iron ion binding"/>
    <property type="evidence" value="ECO:0007669"/>
    <property type="project" value="InterPro"/>
</dbReference>
<dbReference type="InterPro" id="IPR036396">
    <property type="entry name" value="Cyt_P450_sf"/>
</dbReference>
<name>A0A0W0EXB0_MONRR</name>
<dbReference type="InterPro" id="IPR002401">
    <property type="entry name" value="Cyt_P450_E_grp-I"/>
</dbReference>
<evidence type="ECO:0000313" key="8">
    <source>
        <dbReference type="EMBL" id="KTB28723.1"/>
    </source>
</evidence>
<evidence type="ECO:0000256" key="3">
    <source>
        <dbReference type="ARBA" id="ARBA00022723"/>
    </source>
</evidence>
<dbReference type="SUPFAM" id="SSF48264">
    <property type="entry name" value="Cytochrome P450"/>
    <property type="match status" value="1"/>
</dbReference>
<proteinExistence type="inferred from homology"/>
<evidence type="ECO:0000313" key="9">
    <source>
        <dbReference type="Proteomes" id="UP000054988"/>
    </source>
</evidence>
<dbReference type="GO" id="GO:0016705">
    <property type="term" value="F:oxidoreductase activity, acting on paired donors, with incorporation or reduction of molecular oxygen"/>
    <property type="evidence" value="ECO:0007669"/>
    <property type="project" value="InterPro"/>
</dbReference>
<dbReference type="Pfam" id="PF00067">
    <property type="entry name" value="p450"/>
    <property type="match status" value="1"/>
</dbReference>
<keyword evidence="3 6" id="KW-0479">Metal-binding</keyword>
<dbReference type="CDD" id="cd11041">
    <property type="entry name" value="CYP503A1-like"/>
    <property type="match status" value="1"/>
</dbReference>
<keyword evidence="6 7" id="KW-0349">Heme</keyword>
<reference evidence="8 9" key="1">
    <citation type="submission" date="2015-12" db="EMBL/GenBank/DDBJ databases">
        <title>Draft genome sequence of Moniliophthora roreri, the causal agent of frosty pod rot of cacao.</title>
        <authorList>
            <person name="Aime M.C."/>
            <person name="Diaz-Valderrama J.R."/>
            <person name="Kijpornyongpan T."/>
            <person name="Phillips-Mora W."/>
        </authorList>
    </citation>
    <scope>NUCLEOTIDE SEQUENCE [LARGE SCALE GENOMIC DNA]</scope>
    <source>
        <strain evidence="8 9">MCA 2952</strain>
    </source>
</reference>
<sequence length="512" mass="57975">MSWVVPVDRASLVVYGFLALLTLKYVNAYRARSKLNEIPTIGPDGILSSYYTAWRYLFHGFEVIEEGCRKYPNRAFRLPTMDRWQVVVNGPKLVDDIRRAPEDELSNLEALDDALKAIYTIHPTLDTNPYHIDIIRTPLTRNIAARFADIQDEIIAAFNDNIPIKENEWVEIPAVKAVLNIVVRTSNRVFVGLPLCRDPDYCDLNINFTLSVVINAALISLFPKFLHPIVGRIFTQRKQYLRRAMKHLGPIIEERLKMHQEYGKEWPDKPNDYISWAIDVMEEVAEDWQYGSVEDLTVRVLGANFAAIHTTSMGFTHALYYLAANPHLAGPLREEVKTIIEREGWTKNAMVQMRLIDSFLKESQRHVGSGPIGLPRVVKKDFKFSDGSVIPAGTHVGAAVYHVHHNEASITTYPAADGFSAARFSDLRDQEGEGLKHHMVTPTSDWLSFGIGKHACPGRFFAVVELKAMLAHVLLNYDVKFKDDGGFPPSVRFAGTISPNRDAKVMFRKRTV</sequence>
<evidence type="ECO:0000256" key="4">
    <source>
        <dbReference type="ARBA" id="ARBA00023002"/>
    </source>
</evidence>
<dbReference type="InterPro" id="IPR017972">
    <property type="entry name" value="Cyt_P450_CS"/>
</dbReference>
<dbReference type="Gene3D" id="1.10.630.10">
    <property type="entry name" value="Cytochrome P450"/>
    <property type="match status" value="1"/>
</dbReference>
<evidence type="ECO:0000256" key="5">
    <source>
        <dbReference type="ARBA" id="ARBA00023004"/>
    </source>
</evidence>
<keyword evidence="4 7" id="KW-0560">Oxidoreductase</keyword>
<evidence type="ECO:0000256" key="1">
    <source>
        <dbReference type="ARBA" id="ARBA00001971"/>
    </source>
</evidence>
<dbReference type="InterPro" id="IPR001128">
    <property type="entry name" value="Cyt_P450"/>
</dbReference>
<organism evidence="8 9">
    <name type="scientific">Moniliophthora roreri</name>
    <name type="common">Frosty pod rot fungus</name>
    <name type="synonym">Monilia roreri</name>
    <dbReference type="NCBI Taxonomy" id="221103"/>
    <lineage>
        <taxon>Eukaryota</taxon>
        <taxon>Fungi</taxon>
        <taxon>Dikarya</taxon>
        <taxon>Basidiomycota</taxon>
        <taxon>Agaricomycotina</taxon>
        <taxon>Agaricomycetes</taxon>
        <taxon>Agaricomycetidae</taxon>
        <taxon>Agaricales</taxon>
        <taxon>Marasmiineae</taxon>
        <taxon>Marasmiaceae</taxon>
        <taxon>Moniliophthora</taxon>
    </lineage>
</organism>
<feature type="binding site" description="axial binding residue" evidence="6">
    <location>
        <position position="456"/>
    </location>
    <ligand>
        <name>heme</name>
        <dbReference type="ChEBI" id="CHEBI:30413"/>
    </ligand>
    <ligandPart>
        <name>Fe</name>
        <dbReference type="ChEBI" id="CHEBI:18248"/>
    </ligandPart>
</feature>
<dbReference type="PRINTS" id="PR00463">
    <property type="entry name" value="EP450I"/>
</dbReference>
<gene>
    <name evidence="8" type="ORF">WG66_18728</name>
</gene>
<comment type="caution">
    <text evidence="8">The sequence shown here is derived from an EMBL/GenBank/DDBJ whole genome shotgun (WGS) entry which is preliminary data.</text>
</comment>
<keyword evidence="5 6" id="KW-0408">Iron</keyword>
<dbReference type="PROSITE" id="PS00086">
    <property type="entry name" value="CYTOCHROME_P450"/>
    <property type="match status" value="1"/>
</dbReference>
<dbReference type="Proteomes" id="UP000054988">
    <property type="component" value="Unassembled WGS sequence"/>
</dbReference>
<comment type="cofactor">
    <cofactor evidence="1 6">
        <name>heme</name>
        <dbReference type="ChEBI" id="CHEBI:30413"/>
    </cofactor>
</comment>
<dbReference type="eggNOG" id="KOG0158">
    <property type="taxonomic scope" value="Eukaryota"/>
</dbReference>
<comment type="similarity">
    <text evidence="2 7">Belongs to the cytochrome P450 family.</text>
</comment>
<dbReference type="GO" id="GO:0004497">
    <property type="term" value="F:monooxygenase activity"/>
    <property type="evidence" value="ECO:0007669"/>
    <property type="project" value="UniProtKB-KW"/>
</dbReference>
<evidence type="ECO:0000256" key="2">
    <source>
        <dbReference type="ARBA" id="ARBA00010617"/>
    </source>
</evidence>
<evidence type="ECO:0008006" key="10">
    <source>
        <dbReference type="Google" id="ProtNLM"/>
    </source>
</evidence>
<dbReference type="PANTHER" id="PTHR46206">
    <property type="entry name" value="CYTOCHROME P450"/>
    <property type="match status" value="1"/>
</dbReference>
<dbReference type="EMBL" id="LATX01002467">
    <property type="protein sequence ID" value="KTB28723.1"/>
    <property type="molecule type" value="Genomic_DNA"/>
</dbReference>